<feature type="compositionally biased region" description="Polar residues" evidence="1">
    <location>
        <begin position="1"/>
        <end position="14"/>
    </location>
</feature>
<dbReference type="OrthoDB" id="5361617at2759"/>
<proteinExistence type="predicted"/>
<evidence type="ECO:0008006" key="4">
    <source>
        <dbReference type="Google" id="ProtNLM"/>
    </source>
</evidence>
<sequence>MSNNNHSAQGTRPSATAKGRGQHSRPGSRRGPNMNGTVAQPSRKIFNCICDDSALVAGVKRSTRNGIRQWVKNGQIRLFVPLNALAQLDKQKQATTKHGEDVRETLQWLDEVTTEYPNVVTLQGGFETFKKWSDVEQFTVPKPLFSEND</sequence>
<feature type="non-terminal residue" evidence="2">
    <location>
        <position position="149"/>
    </location>
</feature>
<protein>
    <recommendedName>
        <fullName evidence="4">PIN domain-like protein</fullName>
    </recommendedName>
</protein>
<name>A0A9P4UPG2_9PEZI</name>
<organism evidence="2 3">
    <name type="scientific">Polychaeton citri CBS 116435</name>
    <dbReference type="NCBI Taxonomy" id="1314669"/>
    <lineage>
        <taxon>Eukaryota</taxon>
        <taxon>Fungi</taxon>
        <taxon>Dikarya</taxon>
        <taxon>Ascomycota</taxon>
        <taxon>Pezizomycotina</taxon>
        <taxon>Dothideomycetes</taxon>
        <taxon>Dothideomycetidae</taxon>
        <taxon>Capnodiales</taxon>
        <taxon>Capnodiaceae</taxon>
        <taxon>Polychaeton</taxon>
    </lineage>
</organism>
<evidence type="ECO:0000313" key="3">
    <source>
        <dbReference type="Proteomes" id="UP000799441"/>
    </source>
</evidence>
<evidence type="ECO:0000256" key="1">
    <source>
        <dbReference type="SAM" id="MobiDB-lite"/>
    </source>
</evidence>
<reference evidence="2" key="1">
    <citation type="journal article" date="2020" name="Stud. Mycol.">
        <title>101 Dothideomycetes genomes: a test case for predicting lifestyles and emergence of pathogens.</title>
        <authorList>
            <person name="Haridas S."/>
            <person name="Albert R."/>
            <person name="Binder M."/>
            <person name="Bloem J."/>
            <person name="Labutti K."/>
            <person name="Salamov A."/>
            <person name="Andreopoulos B."/>
            <person name="Baker S."/>
            <person name="Barry K."/>
            <person name="Bills G."/>
            <person name="Bluhm B."/>
            <person name="Cannon C."/>
            <person name="Castanera R."/>
            <person name="Culley D."/>
            <person name="Daum C."/>
            <person name="Ezra D."/>
            <person name="Gonzalez J."/>
            <person name="Henrissat B."/>
            <person name="Kuo A."/>
            <person name="Liang C."/>
            <person name="Lipzen A."/>
            <person name="Lutzoni F."/>
            <person name="Magnuson J."/>
            <person name="Mondo S."/>
            <person name="Nolan M."/>
            <person name="Ohm R."/>
            <person name="Pangilinan J."/>
            <person name="Park H.-J."/>
            <person name="Ramirez L."/>
            <person name="Alfaro M."/>
            <person name="Sun H."/>
            <person name="Tritt A."/>
            <person name="Yoshinaga Y."/>
            <person name="Zwiers L.-H."/>
            <person name="Turgeon B."/>
            <person name="Goodwin S."/>
            <person name="Spatafora J."/>
            <person name="Crous P."/>
            <person name="Grigoriev I."/>
        </authorList>
    </citation>
    <scope>NUCLEOTIDE SEQUENCE</scope>
    <source>
        <strain evidence="2">CBS 116435</strain>
    </source>
</reference>
<feature type="region of interest" description="Disordered" evidence="1">
    <location>
        <begin position="1"/>
        <end position="39"/>
    </location>
</feature>
<accession>A0A9P4UPG2</accession>
<gene>
    <name evidence="2" type="ORF">K431DRAFT_223396</name>
</gene>
<dbReference type="EMBL" id="MU003787">
    <property type="protein sequence ID" value="KAF2721769.1"/>
    <property type="molecule type" value="Genomic_DNA"/>
</dbReference>
<dbReference type="AlphaFoldDB" id="A0A9P4UPG2"/>
<keyword evidence="3" id="KW-1185">Reference proteome</keyword>
<evidence type="ECO:0000313" key="2">
    <source>
        <dbReference type="EMBL" id="KAF2721769.1"/>
    </source>
</evidence>
<comment type="caution">
    <text evidence="2">The sequence shown here is derived from an EMBL/GenBank/DDBJ whole genome shotgun (WGS) entry which is preliminary data.</text>
</comment>
<dbReference type="Proteomes" id="UP000799441">
    <property type="component" value="Unassembled WGS sequence"/>
</dbReference>